<evidence type="ECO:0000256" key="3">
    <source>
        <dbReference type="ARBA" id="ARBA00022630"/>
    </source>
</evidence>
<accession>A0ABV5V0F3</accession>
<dbReference type="InterPro" id="IPR023753">
    <property type="entry name" value="FAD/NAD-binding_dom"/>
</dbReference>
<gene>
    <name evidence="11" type="ORF">ACFFN0_04415</name>
</gene>
<protein>
    <recommendedName>
        <fullName evidence="2">NADH:ubiquinone reductase (non-electrogenic)</fullName>
        <ecNumber evidence="2">1.6.5.9</ecNumber>
    </recommendedName>
</protein>
<organism evidence="11 12">
    <name type="scientific">Ornithinimicrobium kibberense</name>
    <dbReference type="NCBI Taxonomy" id="282060"/>
    <lineage>
        <taxon>Bacteria</taxon>
        <taxon>Bacillati</taxon>
        <taxon>Actinomycetota</taxon>
        <taxon>Actinomycetes</taxon>
        <taxon>Micrococcales</taxon>
        <taxon>Ornithinimicrobiaceae</taxon>
        <taxon>Ornithinimicrobium</taxon>
    </lineage>
</organism>
<dbReference type="InterPro" id="IPR045024">
    <property type="entry name" value="NDH-2"/>
</dbReference>
<evidence type="ECO:0000256" key="4">
    <source>
        <dbReference type="ARBA" id="ARBA00022827"/>
    </source>
</evidence>
<dbReference type="EMBL" id="JBHMAX010000010">
    <property type="protein sequence ID" value="MFB9731287.1"/>
    <property type="molecule type" value="Genomic_DNA"/>
</dbReference>
<keyword evidence="6" id="KW-0520">NAD</keyword>
<proteinExistence type="inferred from homology"/>
<dbReference type="EC" id="1.6.5.9" evidence="2"/>
<keyword evidence="9" id="KW-0812">Transmembrane</keyword>
<dbReference type="PRINTS" id="PR00368">
    <property type="entry name" value="FADPNR"/>
</dbReference>
<dbReference type="PRINTS" id="PR00411">
    <property type="entry name" value="PNDRDTASEI"/>
</dbReference>
<evidence type="ECO:0000256" key="8">
    <source>
        <dbReference type="SAM" id="MobiDB-lite"/>
    </source>
</evidence>
<keyword evidence="4" id="KW-0274">FAD</keyword>
<feature type="compositionally biased region" description="Basic and acidic residues" evidence="8">
    <location>
        <begin position="458"/>
        <end position="468"/>
    </location>
</feature>
<keyword evidence="5 11" id="KW-0560">Oxidoreductase</keyword>
<dbReference type="SUPFAM" id="SSF51905">
    <property type="entry name" value="FAD/NAD(P)-binding domain"/>
    <property type="match status" value="1"/>
</dbReference>
<feature type="domain" description="FAD/NAD(P)-binding" evidence="10">
    <location>
        <begin position="13"/>
        <end position="340"/>
    </location>
</feature>
<reference evidence="11 12" key="1">
    <citation type="submission" date="2024-09" db="EMBL/GenBank/DDBJ databases">
        <authorList>
            <person name="Sun Q."/>
            <person name="Mori K."/>
        </authorList>
    </citation>
    <scope>NUCLEOTIDE SEQUENCE [LARGE SCALE GENOMIC DNA]</scope>
    <source>
        <strain evidence="11 12">JCM 12763</strain>
    </source>
</reference>
<feature type="compositionally biased region" description="Acidic residues" evidence="8">
    <location>
        <begin position="470"/>
        <end position="481"/>
    </location>
</feature>
<evidence type="ECO:0000259" key="10">
    <source>
        <dbReference type="Pfam" id="PF07992"/>
    </source>
</evidence>
<evidence type="ECO:0000256" key="7">
    <source>
        <dbReference type="ARBA" id="ARBA00047599"/>
    </source>
</evidence>
<keyword evidence="3" id="KW-0285">Flavoprotein</keyword>
<evidence type="ECO:0000256" key="5">
    <source>
        <dbReference type="ARBA" id="ARBA00023002"/>
    </source>
</evidence>
<keyword evidence="12" id="KW-1185">Reference proteome</keyword>
<dbReference type="InterPro" id="IPR036188">
    <property type="entry name" value="FAD/NAD-bd_sf"/>
</dbReference>
<dbReference type="RefSeq" id="WP_141337287.1">
    <property type="nucleotide sequence ID" value="NZ_JBHMAX010000010.1"/>
</dbReference>
<dbReference type="GO" id="GO:0016491">
    <property type="term" value="F:oxidoreductase activity"/>
    <property type="evidence" value="ECO:0007669"/>
    <property type="project" value="UniProtKB-KW"/>
</dbReference>
<evidence type="ECO:0000256" key="2">
    <source>
        <dbReference type="ARBA" id="ARBA00012637"/>
    </source>
</evidence>
<keyword evidence="9" id="KW-1133">Transmembrane helix</keyword>
<evidence type="ECO:0000256" key="1">
    <source>
        <dbReference type="ARBA" id="ARBA00005272"/>
    </source>
</evidence>
<evidence type="ECO:0000313" key="11">
    <source>
        <dbReference type="EMBL" id="MFB9731287.1"/>
    </source>
</evidence>
<evidence type="ECO:0000256" key="9">
    <source>
        <dbReference type="SAM" id="Phobius"/>
    </source>
</evidence>
<dbReference type="PANTHER" id="PTHR43706">
    <property type="entry name" value="NADH DEHYDROGENASE"/>
    <property type="match status" value="1"/>
</dbReference>
<sequence>MTAPTPTPASTHRVVVVGSGFGGLFATKALDEPEVAVTMVARTSHHLFQPLLYQVATGILSEGVIAPTTRDVLASQDNVQVMLGDVTGIDLEARTVTAGTVGQETVYPYDSLIVAAGANQSWFGNDSFAEFAPGMKTIDDALELRGRIYGAFEMAEVAAAAGRHDAVRRLLTFVVVGAGPTGVEMAGQLAELSRRTLTKEFRHIEPGSARIILLDAADAVLSSFGPGLATRTKRDLEKVGVEVRLNTMVVDVDAGGLEVRTPDGSTERIEATTKVWAAGVQANPLTRTLAEQSGAELDRAGRIAVNPDLTLPGHPEVYAVGDMVALEDVPGVAQGAIQMGRHAADQVLRRLRGEETGQPFEYFDKGSMATISRFRAVMKRGRIELTGVPAWVAWLAVHLFYIIGFKSQVTTLMHWAVSFVGRDRSERTVTEQQVLARLAMEYLGEDFLRTSLRKEPVERRTLTRHPSDETSVDEEPGGQSS</sequence>
<dbReference type="Gene3D" id="3.50.50.100">
    <property type="match status" value="1"/>
</dbReference>
<feature type="transmembrane region" description="Helical" evidence="9">
    <location>
        <begin position="383"/>
        <end position="403"/>
    </location>
</feature>
<comment type="catalytic activity">
    <reaction evidence="7">
        <text>a quinone + NADH + H(+) = a quinol + NAD(+)</text>
        <dbReference type="Rhea" id="RHEA:46160"/>
        <dbReference type="ChEBI" id="CHEBI:15378"/>
        <dbReference type="ChEBI" id="CHEBI:24646"/>
        <dbReference type="ChEBI" id="CHEBI:57540"/>
        <dbReference type="ChEBI" id="CHEBI:57945"/>
        <dbReference type="ChEBI" id="CHEBI:132124"/>
        <dbReference type="EC" id="1.6.5.9"/>
    </reaction>
</comment>
<dbReference type="Pfam" id="PF07992">
    <property type="entry name" value="Pyr_redox_2"/>
    <property type="match status" value="1"/>
</dbReference>
<comment type="similarity">
    <text evidence="1">Belongs to the NADH dehydrogenase family.</text>
</comment>
<dbReference type="Proteomes" id="UP001589613">
    <property type="component" value="Unassembled WGS sequence"/>
</dbReference>
<name>A0ABV5V0F3_9MICO</name>
<evidence type="ECO:0000313" key="12">
    <source>
        <dbReference type="Proteomes" id="UP001589613"/>
    </source>
</evidence>
<feature type="region of interest" description="Disordered" evidence="8">
    <location>
        <begin position="458"/>
        <end position="481"/>
    </location>
</feature>
<keyword evidence="9" id="KW-0472">Membrane</keyword>
<comment type="caution">
    <text evidence="11">The sequence shown here is derived from an EMBL/GenBank/DDBJ whole genome shotgun (WGS) entry which is preliminary data.</text>
</comment>
<dbReference type="PANTHER" id="PTHR43706:SF47">
    <property type="entry name" value="EXTERNAL NADH-UBIQUINONE OXIDOREDUCTASE 1, MITOCHONDRIAL-RELATED"/>
    <property type="match status" value="1"/>
</dbReference>
<evidence type="ECO:0000256" key="6">
    <source>
        <dbReference type="ARBA" id="ARBA00023027"/>
    </source>
</evidence>